<dbReference type="InterPro" id="IPR045859">
    <property type="entry name" value="RING-HC_PEX2"/>
</dbReference>
<dbReference type="InterPro" id="IPR017907">
    <property type="entry name" value="Znf_RING_CS"/>
</dbReference>
<comment type="pathway">
    <text evidence="2">Protein modification; protein ubiquitination.</text>
</comment>
<dbReference type="PANTHER" id="PTHR48178:SF1">
    <property type="entry name" value="PEROXISOME BIOGENESIS FACTOR 2"/>
    <property type="match status" value="1"/>
</dbReference>
<dbReference type="PANTHER" id="PTHR48178">
    <property type="entry name" value="PEROXISOME BIOGENESIS FACTOR 2"/>
    <property type="match status" value="1"/>
</dbReference>
<evidence type="ECO:0000256" key="16">
    <source>
        <dbReference type="ARBA" id="ARBA00034438"/>
    </source>
</evidence>
<name>A0A8K1CII5_PYTOL</name>
<dbReference type="Pfam" id="PF04757">
    <property type="entry name" value="Pex2_Pex12"/>
    <property type="match status" value="1"/>
</dbReference>
<evidence type="ECO:0000256" key="15">
    <source>
        <dbReference type="ARBA" id="ARBA00032511"/>
    </source>
</evidence>
<comment type="caution">
    <text evidence="20">The sequence shown here is derived from an EMBL/GenBank/DDBJ whole genome shotgun (WGS) entry which is preliminary data.</text>
</comment>
<evidence type="ECO:0000256" key="8">
    <source>
        <dbReference type="ARBA" id="ARBA00022771"/>
    </source>
</evidence>
<evidence type="ECO:0000256" key="18">
    <source>
        <dbReference type="PROSITE-ProRule" id="PRU00175"/>
    </source>
</evidence>
<dbReference type="Proteomes" id="UP000794436">
    <property type="component" value="Unassembled WGS sequence"/>
</dbReference>
<dbReference type="PROSITE" id="PS00518">
    <property type="entry name" value="ZF_RING_1"/>
    <property type="match status" value="1"/>
</dbReference>
<comment type="similarity">
    <text evidence="3">Belongs to the pex2/pex10/pex12 family.</text>
</comment>
<evidence type="ECO:0000256" key="10">
    <source>
        <dbReference type="ARBA" id="ARBA00022833"/>
    </source>
</evidence>
<gene>
    <name evidence="20" type="ORF">Poli38472_002291</name>
</gene>
<keyword evidence="10" id="KW-0862">Zinc</keyword>
<proteinExistence type="inferred from homology"/>
<dbReference type="EC" id="2.3.2.36" evidence="17"/>
<keyword evidence="11" id="KW-0653">Protein transport</keyword>
<comment type="subcellular location">
    <subcellularLocation>
        <location evidence="1">Peroxisome membrane</location>
        <topology evidence="1">Multi-pass membrane protein</topology>
    </subcellularLocation>
</comment>
<organism evidence="20 21">
    <name type="scientific">Pythium oligandrum</name>
    <name type="common">Mycoparasitic fungus</name>
    <dbReference type="NCBI Taxonomy" id="41045"/>
    <lineage>
        <taxon>Eukaryota</taxon>
        <taxon>Sar</taxon>
        <taxon>Stramenopiles</taxon>
        <taxon>Oomycota</taxon>
        <taxon>Peronosporomycetes</taxon>
        <taxon>Pythiales</taxon>
        <taxon>Pythiaceae</taxon>
        <taxon>Pythium</taxon>
    </lineage>
</organism>
<keyword evidence="13" id="KW-0472">Membrane</keyword>
<keyword evidence="21" id="KW-1185">Reference proteome</keyword>
<evidence type="ECO:0000256" key="9">
    <source>
        <dbReference type="ARBA" id="ARBA00022786"/>
    </source>
</evidence>
<evidence type="ECO:0000313" key="20">
    <source>
        <dbReference type="EMBL" id="TMW63350.1"/>
    </source>
</evidence>
<evidence type="ECO:0000256" key="11">
    <source>
        <dbReference type="ARBA" id="ARBA00022927"/>
    </source>
</evidence>
<keyword evidence="7" id="KW-0479">Metal-binding</keyword>
<dbReference type="OrthoDB" id="1701437at2759"/>
<evidence type="ECO:0000256" key="12">
    <source>
        <dbReference type="ARBA" id="ARBA00022989"/>
    </source>
</evidence>
<dbReference type="GO" id="GO:0008270">
    <property type="term" value="F:zinc ion binding"/>
    <property type="evidence" value="ECO:0007669"/>
    <property type="project" value="UniProtKB-KW"/>
</dbReference>
<keyword evidence="4" id="KW-0813">Transport</keyword>
<evidence type="ECO:0000256" key="7">
    <source>
        <dbReference type="ARBA" id="ARBA00022723"/>
    </source>
</evidence>
<dbReference type="InterPro" id="IPR001841">
    <property type="entry name" value="Znf_RING"/>
</dbReference>
<keyword evidence="5" id="KW-0808">Transferase</keyword>
<evidence type="ECO:0000256" key="14">
    <source>
        <dbReference type="ARBA" id="ARBA00023140"/>
    </source>
</evidence>
<dbReference type="AlphaFoldDB" id="A0A8K1CII5"/>
<accession>A0A8K1CII5</accession>
<dbReference type="CDD" id="cd16526">
    <property type="entry name" value="RING-HC_PEX2"/>
    <property type="match status" value="1"/>
</dbReference>
<dbReference type="InterPro" id="IPR006845">
    <property type="entry name" value="Pex_N"/>
</dbReference>
<evidence type="ECO:0000256" key="1">
    <source>
        <dbReference type="ARBA" id="ARBA00004585"/>
    </source>
</evidence>
<keyword evidence="14" id="KW-0576">Peroxisome</keyword>
<keyword evidence="8 18" id="KW-0863">Zinc-finger</keyword>
<dbReference type="InterPro" id="IPR013083">
    <property type="entry name" value="Znf_RING/FYVE/PHD"/>
</dbReference>
<comment type="catalytic activity">
    <reaction evidence="16">
        <text>[E2 ubiquitin-conjugating enzyme]-S-ubiquitinyl-L-cysteine + [acceptor protein]-L-cysteine = [E2 ubiquitin-conjugating enzyme]-L-cysteine + [acceptor protein]-S-ubiquitinyl-L-cysteine.</text>
        <dbReference type="EC" id="2.3.2.36"/>
    </reaction>
</comment>
<dbReference type="PROSITE" id="PS50089">
    <property type="entry name" value="ZF_RING_2"/>
    <property type="match status" value="1"/>
</dbReference>
<feature type="domain" description="RING-type" evidence="19">
    <location>
        <begin position="265"/>
        <end position="305"/>
    </location>
</feature>
<evidence type="ECO:0000256" key="6">
    <source>
        <dbReference type="ARBA" id="ARBA00022692"/>
    </source>
</evidence>
<dbReference type="GO" id="GO:0005778">
    <property type="term" value="C:peroxisomal membrane"/>
    <property type="evidence" value="ECO:0007669"/>
    <property type="project" value="UniProtKB-SubCell"/>
</dbReference>
<evidence type="ECO:0000256" key="3">
    <source>
        <dbReference type="ARBA" id="ARBA00008704"/>
    </source>
</evidence>
<dbReference type="SUPFAM" id="SSF57850">
    <property type="entry name" value="RING/U-box"/>
    <property type="match status" value="1"/>
</dbReference>
<evidence type="ECO:0000256" key="13">
    <source>
        <dbReference type="ARBA" id="ARBA00023136"/>
    </source>
</evidence>
<sequence length="317" mass="35451">MAHEEVAARAAAESTQLLQATPVPGRVNYEVLRDPNTGLRVNKWDAEILDGEILNLLKTPFRNMFSMFEPGVVDGIKPEIDAVLGAMLFLFSTGLRRPTPGMKLENVQFVPQSLSGKKISALFVLSVGLPYAWKRVFRHLSLSQWNVNANPDNSDPAEDRRSRLLAIMKRVETLVIACQLANLLVFLHKGAYRSLPERILGMKMQSILPTASPRLINFEYMTRRLLWDGLMEFGNFVLPLLTWSRSRLPGAAVSHTEVGLRSTHCFLCGLSPSQTPYITSCKHVYCYYCLQTAVAADEDFACVACGVKFDSSQRLRA</sequence>
<evidence type="ECO:0000256" key="4">
    <source>
        <dbReference type="ARBA" id="ARBA00022448"/>
    </source>
</evidence>
<dbReference type="InterPro" id="IPR025654">
    <property type="entry name" value="PEX2/10"/>
</dbReference>
<dbReference type="GO" id="GO:0016558">
    <property type="term" value="P:protein import into peroxisome matrix"/>
    <property type="evidence" value="ECO:0007669"/>
    <property type="project" value="InterPro"/>
</dbReference>
<dbReference type="GO" id="GO:0061630">
    <property type="term" value="F:ubiquitin protein ligase activity"/>
    <property type="evidence" value="ECO:0007669"/>
    <property type="project" value="UniProtKB-EC"/>
</dbReference>
<evidence type="ECO:0000313" key="21">
    <source>
        <dbReference type="Proteomes" id="UP000794436"/>
    </source>
</evidence>
<keyword evidence="9" id="KW-0833">Ubl conjugation pathway</keyword>
<keyword evidence="12" id="KW-1133">Transmembrane helix</keyword>
<dbReference type="Gene3D" id="3.30.40.10">
    <property type="entry name" value="Zinc/RING finger domain, C3HC4 (zinc finger)"/>
    <property type="match status" value="1"/>
</dbReference>
<dbReference type="EMBL" id="SPLM01000072">
    <property type="protein sequence ID" value="TMW63350.1"/>
    <property type="molecule type" value="Genomic_DNA"/>
</dbReference>
<protein>
    <recommendedName>
        <fullName evidence="17">RING-type E3 ubiquitin transferase (cysteine targeting)</fullName>
        <ecNumber evidence="17">2.3.2.36</ecNumber>
    </recommendedName>
    <alternativeName>
        <fullName evidence="15">Peroxin-2</fullName>
    </alternativeName>
</protein>
<evidence type="ECO:0000256" key="2">
    <source>
        <dbReference type="ARBA" id="ARBA00004906"/>
    </source>
</evidence>
<evidence type="ECO:0000256" key="5">
    <source>
        <dbReference type="ARBA" id="ARBA00022679"/>
    </source>
</evidence>
<reference evidence="20" key="1">
    <citation type="submission" date="2019-03" db="EMBL/GenBank/DDBJ databases">
        <title>Long read genome sequence of the mycoparasitic Pythium oligandrum ATCC 38472 isolated from sugarbeet rhizosphere.</title>
        <authorList>
            <person name="Gaulin E."/>
        </authorList>
    </citation>
    <scope>NUCLEOTIDE SEQUENCE</scope>
    <source>
        <strain evidence="20">ATCC 38472_TT</strain>
    </source>
</reference>
<evidence type="ECO:0000259" key="19">
    <source>
        <dbReference type="PROSITE" id="PS50089"/>
    </source>
</evidence>
<evidence type="ECO:0000256" key="17">
    <source>
        <dbReference type="ARBA" id="ARBA00034523"/>
    </source>
</evidence>
<keyword evidence="6" id="KW-0812">Transmembrane</keyword>